<dbReference type="SMART" id="SM00863">
    <property type="entry name" value="tRNA_SAD"/>
    <property type="match status" value="1"/>
</dbReference>
<dbReference type="NCBIfam" id="TIGR00344">
    <property type="entry name" value="alaS"/>
    <property type="match status" value="1"/>
</dbReference>
<dbReference type="FunFam" id="3.30.54.20:FF:000001">
    <property type="entry name" value="Alanine--tRNA ligase"/>
    <property type="match status" value="1"/>
</dbReference>
<dbReference type="EMBL" id="LT607409">
    <property type="protein sequence ID" value="SCF05006.1"/>
    <property type="molecule type" value="Genomic_DNA"/>
</dbReference>
<dbReference type="Gene3D" id="6.10.250.550">
    <property type="match status" value="1"/>
</dbReference>
<dbReference type="Gene3D" id="3.10.310.40">
    <property type="match status" value="1"/>
</dbReference>
<proteinExistence type="inferred from homology"/>
<feature type="binding site" evidence="13">
    <location>
        <position position="585"/>
    </location>
    <ligand>
        <name>Zn(2+)</name>
        <dbReference type="ChEBI" id="CHEBI:29105"/>
    </ligand>
</feature>
<dbReference type="PROSITE" id="PS50860">
    <property type="entry name" value="AA_TRNA_LIGASE_II_ALA"/>
    <property type="match status" value="1"/>
</dbReference>
<dbReference type="FunFam" id="3.30.930.10:FF:000004">
    <property type="entry name" value="Alanine--tRNA ligase"/>
    <property type="match status" value="1"/>
</dbReference>
<dbReference type="GO" id="GO:0000049">
    <property type="term" value="F:tRNA binding"/>
    <property type="evidence" value="ECO:0007669"/>
    <property type="project" value="UniProtKB-KW"/>
</dbReference>
<evidence type="ECO:0000256" key="3">
    <source>
        <dbReference type="ARBA" id="ARBA00022598"/>
    </source>
</evidence>
<keyword evidence="7 13" id="KW-0067">ATP-binding</keyword>
<keyword evidence="14" id="KW-0175">Coiled coil</keyword>
<dbReference type="GO" id="GO:0008270">
    <property type="term" value="F:zinc ion binding"/>
    <property type="evidence" value="ECO:0007669"/>
    <property type="project" value="UniProtKB-UniRule"/>
</dbReference>
<comment type="similarity">
    <text evidence="1 13">Belongs to the class-II aminoacyl-tRNA synthetase family.</text>
</comment>
<evidence type="ECO:0000256" key="5">
    <source>
        <dbReference type="ARBA" id="ARBA00022741"/>
    </source>
</evidence>
<dbReference type="InterPro" id="IPR012947">
    <property type="entry name" value="tRNA_SAD"/>
</dbReference>
<dbReference type="RefSeq" id="WP_088988708.1">
    <property type="nucleotide sequence ID" value="NZ_LT607409.1"/>
</dbReference>
<evidence type="ECO:0000256" key="7">
    <source>
        <dbReference type="ARBA" id="ARBA00022840"/>
    </source>
</evidence>
<dbReference type="GO" id="GO:0006419">
    <property type="term" value="P:alanyl-tRNA aminoacylation"/>
    <property type="evidence" value="ECO:0007669"/>
    <property type="project" value="UniProtKB-UniRule"/>
</dbReference>
<dbReference type="GO" id="GO:0002161">
    <property type="term" value="F:aminoacyl-tRNA deacylase activity"/>
    <property type="evidence" value="ECO:0007669"/>
    <property type="project" value="TreeGrafter"/>
</dbReference>
<keyword evidence="4 13" id="KW-0479">Metal-binding</keyword>
<feature type="domain" description="Alanyl-transfer RNA synthetases family profile" evidence="15">
    <location>
        <begin position="1"/>
        <end position="727"/>
    </location>
</feature>
<sequence>MRTAEIKRRYLAHFEANGHAVVPSAPLPAISDPNLLFVNAGMVQFVPYFLGQQTPAYQRAVSVQKCLRTPDIDEVGKTSRHGTFFQMNGNFSFGDYFKAGAIPLAWELSTKPVAEGGYGLDPERIWPTIYLDDDEAFEIWRSVGVPAERIVRRGKADNFWSMGIPGPCGPSSELFYDRGPEYGAEGGPAVDEDRYMEYWNLVFMQYERGPGATKEDYPILGDLPAKNIDTGMGLERMASILQGVDNLYEIDEVRPILTRAAELTGKRYGAHSGHVASESHPDDVRLRVIADHVRTALMLIGDGVTPSNEGRGYVLRRIMRRAIRSIRLLGWQDRALPELLPVARDCMSPSYPELATDFDRIADYAYAEEEAFLSTLRAGTTILDTAIAETRTAGGTALSGAKAFQLHDTYGFPIDLTLEIAAEQGLSVDDEGFRRLMADQRTRAKADAQARKTGHVDLSAYRRVLDAHGPTDWQAYQSLDTDSTVLGLLGSDGASTQVAELGEIVGVFLDRTPFYAESGGQHADAGTLTGDSVRADVLDVQRPIKGLVVHQVRITGGTLAVGDRIHAAVDPQWRLGARQAHSGTHVVHAALRHVLGPSALQSGSFNRPGYLRLDFASPSGLSSATRSEVEDVANLAIRDDLPVDARYMTLPEARQIGALALFGETYDDTVRVVDIGGDWSRELCGGTHVDRSAQIGALAITSESSVGAGQRRIEAVTGIEAFRYLARERDLVTNLADQLRAPREELPDRITALVSRAKAAERRAEQLQLQLTREQARALAGSAEDIAGIAFATSTGSADADPRQLAELIRRELPQERRGVVVVANASNGTMRLVIAVNDAAVDRGTSAVHLVKTVLGGRGGGNAGLAQGGQPGGRPDQVVDLVRELLRSAS</sequence>
<dbReference type="InterPro" id="IPR018164">
    <property type="entry name" value="Ala-tRNA-synth_IIc_N"/>
</dbReference>
<comment type="function">
    <text evidence="11 13">Catalyzes the attachment of alanine to tRNA(Ala) in a two-step reaction: alanine is first activated by ATP to form Ala-AMP and then transferred to the acceptor end of tRNA(Ala). Also edits incorrectly charged Ser-tRNA(Ala) and Gly-tRNA(Ala) via its editing domain.</text>
</comment>
<dbReference type="InterPro" id="IPR023033">
    <property type="entry name" value="Ala_tRNA_ligase_euk/bac"/>
</dbReference>
<keyword evidence="10 13" id="KW-0030">Aminoacyl-tRNA synthetase</keyword>
<dbReference type="HAMAP" id="MF_00036_B">
    <property type="entry name" value="Ala_tRNA_synth_B"/>
    <property type="match status" value="1"/>
</dbReference>
<evidence type="ECO:0000256" key="1">
    <source>
        <dbReference type="ARBA" id="ARBA00008226"/>
    </source>
</evidence>
<keyword evidence="8 13" id="KW-0694">RNA-binding</keyword>
<comment type="catalytic activity">
    <reaction evidence="12 13">
        <text>tRNA(Ala) + L-alanine + ATP = L-alanyl-tRNA(Ala) + AMP + diphosphate</text>
        <dbReference type="Rhea" id="RHEA:12540"/>
        <dbReference type="Rhea" id="RHEA-COMP:9657"/>
        <dbReference type="Rhea" id="RHEA-COMP:9923"/>
        <dbReference type="ChEBI" id="CHEBI:30616"/>
        <dbReference type="ChEBI" id="CHEBI:33019"/>
        <dbReference type="ChEBI" id="CHEBI:57972"/>
        <dbReference type="ChEBI" id="CHEBI:78442"/>
        <dbReference type="ChEBI" id="CHEBI:78497"/>
        <dbReference type="ChEBI" id="CHEBI:456215"/>
        <dbReference type="EC" id="6.1.1.7"/>
    </reaction>
</comment>
<dbReference type="GO" id="GO:0005524">
    <property type="term" value="F:ATP binding"/>
    <property type="evidence" value="ECO:0007669"/>
    <property type="project" value="UniProtKB-UniRule"/>
</dbReference>
<evidence type="ECO:0000256" key="14">
    <source>
        <dbReference type="SAM" id="Coils"/>
    </source>
</evidence>
<name>A0A1C4X945_9ACTN</name>
<dbReference type="SUPFAM" id="SSF101353">
    <property type="entry name" value="Putative anticodon-binding domain of alanyl-tRNA synthetase (AlaRS)"/>
    <property type="match status" value="1"/>
</dbReference>
<feature type="coiled-coil region" evidence="14">
    <location>
        <begin position="750"/>
        <end position="777"/>
    </location>
</feature>
<dbReference type="InterPro" id="IPR018162">
    <property type="entry name" value="Ala-tRNA-ligase_IIc_anticod-bd"/>
</dbReference>
<dbReference type="PRINTS" id="PR00980">
    <property type="entry name" value="TRNASYNTHALA"/>
</dbReference>
<dbReference type="GO" id="GO:0005829">
    <property type="term" value="C:cytosol"/>
    <property type="evidence" value="ECO:0007669"/>
    <property type="project" value="TreeGrafter"/>
</dbReference>
<keyword evidence="2 13" id="KW-0820">tRNA-binding</keyword>
<evidence type="ECO:0000256" key="6">
    <source>
        <dbReference type="ARBA" id="ARBA00022833"/>
    </source>
</evidence>
<dbReference type="Gene3D" id="3.30.930.10">
    <property type="entry name" value="Bira Bifunctional Protein, Domain 2"/>
    <property type="match status" value="1"/>
</dbReference>
<evidence type="ECO:0000313" key="16">
    <source>
        <dbReference type="EMBL" id="SCF05006.1"/>
    </source>
</evidence>
<dbReference type="SUPFAM" id="SSF55186">
    <property type="entry name" value="ThrRS/AlaRS common domain"/>
    <property type="match status" value="1"/>
</dbReference>
<dbReference type="InterPro" id="IPR018163">
    <property type="entry name" value="Thr/Ala-tRNA-synth_IIc_edit"/>
</dbReference>
<dbReference type="EC" id="6.1.1.7" evidence="13"/>
<gene>
    <name evidence="13" type="primary">alaS</name>
    <name evidence="16" type="ORF">GA0070612_3321</name>
</gene>
<dbReference type="Pfam" id="PF01411">
    <property type="entry name" value="tRNA-synt_2c"/>
    <property type="match status" value="1"/>
</dbReference>
<keyword evidence="5 13" id="KW-0547">Nucleotide-binding</keyword>
<feature type="binding site" evidence="13">
    <location>
        <position position="684"/>
    </location>
    <ligand>
        <name>Zn(2+)</name>
        <dbReference type="ChEBI" id="CHEBI:29105"/>
    </ligand>
</feature>
<dbReference type="Pfam" id="PF07973">
    <property type="entry name" value="tRNA_SAD"/>
    <property type="match status" value="1"/>
</dbReference>
<evidence type="ECO:0000256" key="8">
    <source>
        <dbReference type="ARBA" id="ARBA00022884"/>
    </source>
</evidence>
<comment type="domain">
    <text evidence="13">Consists of three domains; the N-terminal catalytic domain, the editing domain and the C-terminal C-Ala domain. The editing domain removes incorrectly charged amino acids, while the C-Ala domain, along with tRNA(Ala), serves as a bridge to cooperatively bring together the editing and aminoacylation centers thus stimulating deacylation of misacylated tRNAs.</text>
</comment>
<keyword evidence="6 13" id="KW-0862">Zinc</keyword>
<organism evidence="16 17">
    <name type="scientific">Micromonospora chokoriensis</name>
    <dbReference type="NCBI Taxonomy" id="356851"/>
    <lineage>
        <taxon>Bacteria</taxon>
        <taxon>Bacillati</taxon>
        <taxon>Actinomycetota</taxon>
        <taxon>Actinomycetes</taxon>
        <taxon>Micromonosporales</taxon>
        <taxon>Micromonosporaceae</taxon>
        <taxon>Micromonospora</taxon>
    </lineage>
</organism>
<evidence type="ECO:0000256" key="11">
    <source>
        <dbReference type="ARBA" id="ARBA00024779"/>
    </source>
</evidence>
<comment type="subcellular location">
    <subcellularLocation>
        <location evidence="13">Cytoplasm</location>
    </subcellularLocation>
</comment>
<evidence type="ECO:0000256" key="13">
    <source>
        <dbReference type="HAMAP-Rule" id="MF_00036"/>
    </source>
</evidence>
<dbReference type="GO" id="GO:0004813">
    <property type="term" value="F:alanine-tRNA ligase activity"/>
    <property type="evidence" value="ECO:0007669"/>
    <property type="project" value="UniProtKB-UniRule"/>
</dbReference>
<dbReference type="InterPro" id="IPR045864">
    <property type="entry name" value="aa-tRNA-synth_II/BPL/LPL"/>
</dbReference>
<evidence type="ECO:0000313" key="17">
    <source>
        <dbReference type="Proteomes" id="UP000198224"/>
    </source>
</evidence>
<reference evidence="17" key="1">
    <citation type="submission" date="2016-06" db="EMBL/GenBank/DDBJ databases">
        <authorList>
            <person name="Varghese N."/>
            <person name="Submissions Spin"/>
        </authorList>
    </citation>
    <scope>NUCLEOTIDE SEQUENCE [LARGE SCALE GENOMIC DNA]</scope>
    <source>
        <strain evidence="17">DSM 45160</strain>
    </source>
</reference>
<dbReference type="Gene3D" id="3.30.54.20">
    <property type="match status" value="1"/>
</dbReference>
<dbReference type="Proteomes" id="UP000198224">
    <property type="component" value="Chromosome I"/>
</dbReference>
<dbReference type="FunFam" id="3.30.980.10:FF:000004">
    <property type="entry name" value="Alanine--tRNA ligase, cytoplasmic"/>
    <property type="match status" value="1"/>
</dbReference>
<evidence type="ECO:0000256" key="10">
    <source>
        <dbReference type="ARBA" id="ARBA00023146"/>
    </source>
</evidence>
<dbReference type="SUPFAM" id="SSF55681">
    <property type="entry name" value="Class II aaRS and biotin synthetases"/>
    <property type="match status" value="1"/>
</dbReference>
<dbReference type="InterPro" id="IPR050058">
    <property type="entry name" value="Ala-tRNA_ligase"/>
</dbReference>
<evidence type="ECO:0000256" key="9">
    <source>
        <dbReference type="ARBA" id="ARBA00022917"/>
    </source>
</evidence>
<comment type="cofactor">
    <cofactor evidence="13">
        <name>Zn(2+)</name>
        <dbReference type="ChEBI" id="CHEBI:29105"/>
    </cofactor>
    <text evidence="13">Binds 1 zinc ion per subunit.</text>
</comment>
<dbReference type="PANTHER" id="PTHR11777">
    <property type="entry name" value="ALANYL-TRNA SYNTHETASE"/>
    <property type="match status" value="1"/>
</dbReference>
<keyword evidence="3 13" id="KW-0436">Ligase</keyword>
<evidence type="ECO:0000256" key="12">
    <source>
        <dbReference type="ARBA" id="ARBA00048300"/>
    </source>
</evidence>
<dbReference type="InterPro" id="IPR009000">
    <property type="entry name" value="Transl_B-barrel_sf"/>
</dbReference>
<dbReference type="CDD" id="cd00673">
    <property type="entry name" value="AlaRS_core"/>
    <property type="match status" value="1"/>
</dbReference>
<feature type="binding site" evidence="13">
    <location>
        <position position="688"/>
    </location>
    <ligand>
        <name>Zn(2+)</name>
        <dbReference type="ChEBI" id="CHEBI:29105"/>
    </ligand>
</feature>
<dbReference type="InterPro" id="IPR002318">
    <property type="entry name" value="Ala-tRNA-lgiase_IIc"/>
</dbReference>
<accession>A0A1C4X945</accession>
<dbReference type="PANTHER" id="PTHR11777:SF9">
    <property type="entry name" value="ALANINE--TRNA LIGASE, CYTOPLASMIC"/>
    <property type="match status" value="1"/>
</dbReference>
<keyword evidence="17" id="KW-1185">Reference proteome</keyword>
<feature type="binding site" evidence="13">
    <location>
        <position position="581"/>
    </location>
    <ligand>
        <name>Zn(2+)</name>
        <dbReference type="ChEBI" id="CHEBI:29105"/>
    </ligand>
</feature>
<dbReference type="AlphaFoldDB" id="A0A1C4X945"/>
<keyword evidence="13" id="KW-0963">Cytoplasm</keyword>
<dbReference type="Gene3D" id="2.40.30.130">
    <property type="match status" value="1"/>
</dbReference>
<protein>
    <recommendedName>
        <fullName evidence="13">Alanine--tRNA ligase</fullName>
        <ecNumber evidence="13">6.1.1.7</ecNumber>
    </recommendedName>
    <alternativeName>
        <fullName evidence="13">Alanyl-tRNA synthetase</fullName>
        <shortName evidence="13">AlaRS</shortName>
    </alternativeName>
</protein>
<keyword evidence="9 13" id="KW-0648">Protein biosynthesis</keyword>
<dbReference type="InterPro" id="IPR018165">
    <property type="entry name" value="Ala-tRNA-synth_IIc_core"/>
</dbReference>
<evidence type="ECO:0000259" key="15">
    <source>
        <dbReference type="PROSITE" id="PS50860"/>
    </source>
</evidence>
<evidence type="ECO:0000256" key="2">
    <source>
        <dbReference type="ARBA" id="ARBA00022555"/>
    </source>
</evidence>
<evidence type="ECO:0000256" key="4">
    <source>
        <dbReference type="ARBA" id="ARBA00022723"/>
    </source>
</evidence>
<dbReference type="SUPFAM" id="SSF50447">
    <property type="entry name" value="Translation proteins"/>
    <property type="match status" value="1"/>
</dbReference>
<dbReference type="Gene3D" id="3.30.980.10">
    <property type="entry name" value="Threonyl-trna Synthetase, Chain A, domain 2"/>
    <property type="match status" value="1"/>
</dbReference>